<comment type="subcellular location">
    <subcellularLocation>
        <location evidence="1">Cytoplasm</location>
    </subcellularLocation>
</comment>
<dbReference type="SUPFAM" id="SSF52540">
    <property type="entry name" value="P-loop containing nucleoside triphosphate hydrolases"/>
    <property type="match status" value="2"/>
</dbReference>
<feature type="region of interest" description="Disordered" evidence="8">
    <location>
        <begin position="67"/>
        <end position="137"/>
    </location>
</feature>
<feature type="compositionally biased region" description="Polar residues" evidence="8">
    <location>
        <begin position="67"/>
        <end position="76"/>
    </location>
</feature>
<evidence type="ECO:0000313" key="10">
    <source>
        <dbReference type="EMBL" id="CAJ1380695.1"/>
    </source>
</evidence>
<feature type="region of interest" description="Disordered" evidence="8">
    <location>
        <begin position="443"/>
        <end position="463"/>
    </location>
</feature>
<dbReference type="PROSITE" id="PS51981">
    <property type="entry name" value="ZF_RZ"/>
    <property type="match status" value="1"/>
</dbReference>
<keyword evidence="6" id="KW-0391">Immunity</keyword>
<dbReference type="Proteomes" id="UP001178507">
    <property type="component" value="Unassembled WGS sequence"/>
</dbReference>
<feature type="coiled-coil region" evidence="7">
    <location>
        <begin position="4420"/>
        <end position="4447"/>
    </location>
</feature>
<dbReference type="CDD" id="cd00009">
    <property type="entry name" value="AAA"/>
    <property type="match status" value="1"/>
</dbReference>
<proteinExistence type="predicted"/>
<feature type="domain" description="RZ-type" evidence="9">
    <location>
        <begin position="2267"/>
        <end position="2345"/>
    </location>
</feature>
<evidence type="ECO:0000313" key="11">
    <source>
        <dbReference type="Proteomes" id="UP001178507"/>
    </source>
</evidence>
<dbReference type="GO" id="GO:0008270">
    <property type="term" value="F:zinc ion binding"/>
    <property type="evidence" value="ECO:0007669"/>
    <property type="project" value="UniProtKB-KW"/>
</dbReference>
<keyword evidence="2" id="KW-0963">Cytoplasm</keyword>
<dbReference type="GO" id="GO:0005524">
    <property type="term" value="F:ATP binding"/>
    <property type="evidence" value="ECO:0007669"/>
    <property type="project" value="InterPro"/>
</dbReference>
<dbReference type="Pfam" id="PF20173">
    <property type="entry name" value="ZnF_RZ-type"/>
    <property type="match status" value="1"/>
</dbReference>
<dbReference type="PANTHER" id="PTHR22605:SF1">
    <property type="entry name" value="RZ-TYPE DOMAIN-CONTAINING PROTEIN"/>
    <property type="match status" value="1"/>
</dbReference>
<dbReference type="SMART" id="SM00382">
    <property type="entry name" value="AAA"/>
    <property type="match status" value="2"/>
</dbReference>
<gene>
    <name evidence="10" type="ORF">EVOR1521_LOCUS8580</name>
</gene>
<feature type="coiled-coil region" evidence="7">
    <location>
        <begin position="3206"/>
        <end position="3233"/>
    </location>
</feature>
<dbReference type="InterPro" id="IPR027417">
    <property type="entry name" value="P-loop_NTPase"/>
</dbReference>
<dbReference type="PANTHER" id="PTHR22605">
    <property type="entry name" value="RZ-TYPE DOMAIN-CONTAINING PROTEIN"/>
    <property type="match status" value="1"/>
</dbReference>
<feature type="coiled-coil region" evidence="7">
    <location>
        <begin position="2996"/>
        <end position="3034"/>
    </location>
</feature>
<dbReference type="GO" id="GO:0002376">
    <property type="term" value="P:immune system process"/>
    <property type="evidence" value="ECO:0007669"/>
    <property type="project" value="UniProtKB-KW"/>
</dbReference>
<sequence length="4832" mass="543234">MNFVKFLGHLIKSAEEWNMMNLQLLQNFDPGLKHFKHCFFRLLIETSRDFALRQVPKAMDIGPSVLLPQTTLSRGGSRNPDANMPPELLRGLSSSSGPPSLSRKVSGPGAPSLHRQRSRAQQELQAQNEADAKAEKEGVGRIEASMYVARFDQMPSWESTAHPVANFKKNDRGNIIGCNIMSLQPNWIGHYIDRNLQNSLNLNDLKLDRDWSKVTHQDAVQLVHQIEGGTLLTKKDFQQGPKDYVVTVDNLIKLMSIQQRLRYGLPVILMGETGCGKTALVKFLAETLEFQLFTLDIHGGITDAAIVDFLEQSIAKANSSSGVLLFLDEINAANCMALFKTIIIDRMYGNKVIPENVRIISCCNPYRKRRNKELEDVALVFSSATGDASGISDPMKELVYRVHPLPESLIDVVSDFGSLSEASEDIYVKAILRKELPQLGEAQPAAGAAGAAPPAQGQQNDAALPPDDYQVFMKAFCDLLCQSQSYVREVNEGERSVVSMRDIGRAARVFKWFLTSYSKLRGEKASAAVRDDKDGALKINVCPELREHLRNALVLTMGYCYHSRLTRNQRWGYRKRLCETWERIRTQDAGAMDWLRLDNANDLNTMLISTSFEFVSQMDLGEGIALNEALRENLFMLLVSVMNQIPILLIGKPGCSKSLAMGVLQNNLNGEVSSREFFKSMPAVDVFAYQCSPLSTPDAILNAFHSARQSNLGHKSTIVCVLLDEVGLAEESPHLPLKVLHKELEDLRGIACVGISNWALDAAKMSRCVTLYRPPPTVDDLSVTAEGMVQSANLKAYLRALSEAFHEIYKRQKRPDFWGMREFYSTVRVINAELKIRAAAGLEAVLEPKVLMKTVQRNFGGQPEEQLENCIEEFFERTGMDHQHVTKLTTPELIKQNLQEPDARHLMLLTKNNAALRLLFEGGLLDHSRAEVMFGSTFPNDLSDMFVAMNLQRIKSFMQQPISLVMVHCDSLYESLYDLLNQHYMEYAGQRYVRIAHGSKAKQCPIHKLFRVIVVTELSDAYFRLAAPLLNRFEKQIFLRKDLMTKTDEALLARVSKFWNMLNELMNAGKAFKEDGTEEERALDQPNSMLSTGSHRPIAGYHPELLSSLVFTLRKTHAGRPLEELVEIAKRVITWVLTPEAVCITAATLQPAEMQMKFGFDIVSEYFEKQRHSDLPSFAEMTVQNKDFWCDDYGSQTMVMTYSPIRGKVGVELQKVQGLVARQEVSLHELSSATDIEKAVHDFYSLTDAADHKNFLIIHADPVAASVRMIEHCRFVCEKARNSFLQKGTGTKGSMFVVLVVHLQRGYDGKFSFDFDSQWSAVFLDSVEPSADLSSMPSLGAMLNMPLIDVVEGLEFPKLLRSCFRSSLSRLMYPHSRRPGDLQQQIQLMLKYIEDAEFVGMVREWVLHILRHTPKNHKNPAEGSVGDDKHWFAAIASAAQELALAGTFRAALHGRVVVLVGSLLSALLAHLDRNSGLELLNTPNKREYWLKLSTASLLSPLSARLQNEAISALTESATAQHEVGTDAYTSARPFGSCFPASWFISRIIDGVRHIIEQNPPGEQLAALQSQYQMSKLAEIGICPDMDTDMLENYMADFTAMHLDWTQRIGRDAQLRIVKKTLTRLRQKPLTSILEVHQLFWRLEKELAFSVNLLNAVPAAVPEAERLIEEAELNSLYYDLLLLVHQTLAEELCELSQMPCAQHQDLYREWLMRKLVVAGLTKDKLLSGHQGVDPAKIAKLKSNTEPRIESLALVLQHVAYPLELSPEVVKKFAVDLPKDKIRYSGTLLAMLNFGQEVVKQNMHAKALTTLSSFIESWFLDVCLRDAEAMNDLEPTSLRLVCSVAAGLPTLRAQAVSGIAAGSLQDWSENKDSGIAQLAEGMYVPRSSCLNLALLRKLIVSSSGQAKADATKHIEELLKVVAEHEKHNDTLFATRYAILQEEDKEADHGKCSWQEPQNWPSLKLEDMFAPAVKATPAKMLQLVGKCRCILSMYGQILVQDPVDEDLHALAVPKVHDLLQTDKHELASVCRSMRLYLLKCMERARGLSFVRSLMAEQPLAETSWVQKWRDLHDIDFEKFIGAALVPKWNPFNGETQDLAEYREAMAAVLELMTTTSTAKLTKFAQDFGRMTEERRRRHVAGLLLAVCQEPGLCAALEEPNHRPPWRPLLSEWLATSKDLKVNDKERTLLRVFSGDDAPIQGLPEEARKFLDTFVTYGGRKMDDLLRWRVLGHLAAVLISAPETSLLHSLRVIMLEPQSLTEGAPPFLPAMDEDIRSRVLKALVEKGENIWKFKSHWYKCTCGFTFFIGECGRPMEVAKCPGCSLQIGGRDHNKTEHTFEDDESDRSPWGYMLPKAEKDEKHVSFREVQSSSARAIRLILHGTMFLSVMSSASDAMPRVFDKIVNQESMCQLPQLSEAEFIAQHFSNDWKSMVEILSSNTEDLAVGLHNLLLKMSEEARDEPLKPMDQSGTAPNWAVLTLQKRNAWEETIESKYLKSLIKNLDDSLQELYKRWGGDQEDGKFVAELKEAADVKDFPAEKREAEMPQLWAYRSAVTLDALHNKIGMENNAKEDLPVLCTVLQNPLINILPALGTLVGVFEWQSLCINQFSGRITKAQASEMTVADVLEEVPRTPQERQIWKYAFKAFERAWKLAMPYCEYECLQISESARQYRVSESDPILTCIPDSKDDGLYALAVIDWLVAQHNQLVQIVAGTLGYPARKVSSRLLAQHDIIKFSKTDLMRYLSSRCATWGVGGKLNLDLKQVEQYLRRELSRPEVTIEMRGFQWLGDSFAAGNELKTVINQRDLLPATIERLKMEIPSPALANACLQKVQMSISFIVKSGSSLGTDKSGEMLLADYMRNVLAESPEAFMSAAARSDVHLWHVDALVKVLKQIVNKDPLDSIDPKYKEELPKELEQELLAAKPNLPDQLVTLMGTFGETRLTETVIGLDYEILPTLASIRDLLDINDEIFEEIEKHLPPTLLMRHWAAAGHPSLHAAEIMMLRVMLAKAMAELEAARRKLCAKLQELEKRLAALESGDDAAPSRKAGSDAQVMKKVATRLQDFESQITAQLSNLQTDFDKKLSHVNRGATATKPADGAGGSAGLDTMAEDLDQLKYDVGELKDLLGNNKGEVNHIRRIVLACERDMEDFTAAMDAVNVDLDEMRARVDATHSIITSRQRVEATMTAEISTMRLDIGDIQEALKNHDSWMEDVSNTLQQMQEKEENLTEDIINLKNEMNTKLDTKVDNVAWKEANDDLDAAIKTVRDMVSSLRLDVDARRRKVDEILATIRHDITAVETNLEESKAKITSDTDQAVNALNGRIDFTNKDLAATQESLHTTQNSLSDCFNEVAVVRSDLERNVADTEARLKNDIRQKQQEAFEKIGAVEQQAELRSAEASRRLGALDLRMSGVQGGLGEHKRDILKLREEVNGLTVKSASHEVDIQKNSDATRKMEKQRNMDEQNWKAQMDAVHDVLDTKVNEKPFEDLKHCTAALTRGVVKFAQVVGVFPGPKFDDAEGADQGEADVELLGWEECAENMSFRVDKAWRQRCSQRFRNILDMVAKKADHSVLRLLQISQQHIESQLERVKHERELWKEVVERRQQQPLQLALSMKEQTAPASCAGISAVWNTEKMFEKAKLQDLEKRLAALESGDDAAPRKAGGDAQVMKKVATRLQDFESQITAQLSNLQTDFDKKLSHVNRGATATKPADGAGGSAGLDTMAEDLDQLKYDVGELKDLLGNNKGEVNHIRRIVLACERDMEDFTAAMDAVNVDLDEMRARVDATHSIITSRQRVEATMTAEISTMRLDIGDIQEALKNHDSWMEDVSNTLQQMQEKEENLTEDIINLKNEMNTKLDTKVDNVAWKEANDDLDAAIKTVRDMVSSLRLDVDARRRKVDEILATIRHDITAVETNLEESKAKITSDTDQAVNALNGRIDFTNKDLAATQESLHTTQNSLSDCFNEVAVVRSDLERNVADTEARLKNDIRQKQQEAFEKIGAVEQQAELRSAEASRRLGALDLRMSGVQGGLGEHKRDILKLREEVNGLTVKSASHEVDIQKNSDATRKMEKQRNMDEQNWKAQMDAVHDVLDTKVNEKPFEDLKHCTAALTRGVVKFAQVVGVFPGPKFDDAEGADQGEADVELLGWEECAENMSFRVDKAWRQRCSQRFRNILDMVAKKADHSVLRLLQISQQHIESQLERVKHERELWKEVVERRQQQPLQLALSMKEQTATAKLQDLEKRLAALESGRLEAGGDAQVMKKAEAAGRRGVATRLQDFESQITAQLSNLQTDFDKKLSHVNRGATATKPADGAGGSAGLDTMAEDLDQLKYDVGELKDLLGNNKGEVNHIRRIVLACERDMEDFTAAMDAVNVDLDEMRARVDATHSIITSRQRVEATMTAEISTMRLDIGDIQEALKNHDSWMEDVSNTLQQMQEKEENLTEDIINLKNEMNTKLDTKVDNVAWKEANDDLDAAIKTVRDMVSSLRLDVDARRRKVDEILATIRHDITAVETNLEESKAKITSDTDQAVNALNGRIDFTNKDLAATQESLHTTQNSLSDCFNEVAVVRSDLERNVADTEARLKNDIRQKQQEAFEKIGAVEQQAELRSAEASRRLGALDLRMSGVQGGLGEHKRDILKLREEVNGLTVKSASHEVDIQKNSDATRKMEKQRNMDEQNWKAQMDAVHDVLDTKVNEKPFEDLKHCTAALTRGVVKFAQVVGVFPGPKFDDAEGADQGEADVELLGWEECAENMSFRVDKAWRQRCSQRFRNILDMVAKKADHSVLRLLQISQQHIESQLERVKHERELWKEVVERRQQQPLQLALSMKEQTATPGS</sequence>
<evidence type="ECO:0000256" key="5">
    <source>
        <dbReference type="ARBA" id="ARBA00022833"/>
    </source>
</evidence>
<evidence type="ECO:0000259" key="9">
    <source>
        <dbReference type="PROSITE" id="PS51981"/>
    </source>
</evidence>
<keyword evidence="5" id="KW-0862">Zinc</keyword>
<dbReference type="GO" id="GO:0016887">
    <property type="term" value="F:ATP hydrolysis activity"/>
    <property type="evidence" value="ECO:0007669"/>
    <property type="project" value="InterPro"/>
</dbReference>
<keyword evidence="11" id="KW-1185">Reference proteome</keyword>
<feature type="coiled-coil region" evidence="7">
    <location>
        <begin position="3820"/>
        <end position="3847"/>
    </location>
</feature>
<dbReference type="GO" id="GO:0005737">
    <property type="term" value="C:cytoplasm"/>
    <property type="evidence" value="ECO:0007669"/>
    <property type="project" value="UniProtKB-SubCell"/>
</dbReference>
<keyword evidence="7" id="KW-0175">Coiled coil</keyword>
<dbReference type="EMBL" id="CAUJNA010000738">
    <property type="protein sequence ID" value="CAJ1380695.1"/>
    <property type="molecule type" value="Genomic_DNA"/>
</dbReference>
<evidence type="ECO:0000256" key="1">
    <source>
        <dbReference type="ARBA" id="ARBA00004496"/>
    </source>
</evidence>
<name>A0AA36I5W4_9DINO</name>
<dbReference type="Gene3D" id="3.40.50.300">
    <property type="entry name" value="P-loop containing nucleotide triphosphate hydrolases"/>
    <property type="match status" value="1"/>
</dbReference>
<evidence type="ECO:0000256" key="2">
    <source>
        <dbReference type="ARBA" id="ARBA00022490"/>
    </source>
</evidence>
<dbReference type="Pfam" id="PF07728">
    <property type="entry name" value="AAA_5"/>
    <property type="match status" value="1"/>
</dbReference>
<dbReference type="InterPro" id="IPR011704">
    <property type="entry name" value="ATPase_dyneun-rel_AAA"/>
</dbReference>
<evidence type="ECO:0000256" key="7">
    <source>
        <dbReference type="SAM" id="Coils"/>
    </source>
</evidence>
<evidence type="ECO:0000256" key="8">
    <source>
        <dbReference type="SAM" id="MobiDB-lite"/>
    </source>
</evidence>
<evidence type="ECO:0000256" key="6">
    <source>
        <dbReference type="ARBA" id="ARBA00022859"/>
    </source>
</evidence>
<feature type="compositionally biased region" description="Polar residues" evidence="8">
    <location>
        <begin position="119"/>
        <end position="128"/>
    </location>
</feature>
<accession>A0AA36I5W4</accession>
<protein>
    <recommendedName>
        <fullName evidence="9">RZ-type domain-containing protein</fullName>
    </recommendedName>
</protein>
<dbReference type="InterPro" id="IPR031248">
    <property type="entry name" value="RNF213"/>
</dbReference>
<comment type="caution">
    <text evidence="10">The sequence shown here is derived from an EMBL/GenBank/DDBJ whole genome shotgun (WGS) entry which is preliminary data.</text>
</comment>
<keyword evidence="4" id="KW-0863">Zinc-finger</keyword>
<organism evidence="10 11">
    <name type="scientific">Effrenium voratum</name>
    <dbReference type="NCBI Taxonomy" id="2562239"/>
    <lineage>
        <taxon>Eukaryota</taxon>
        <taxon>Sar</taxon>
        <taxon>Alveolata</taxon>
        <taxon>Dinophyceae</taxon>
        <taxon>Suessiales</taxon>
        <taxon>Symbiodiniaceae</taxon>
        <taxon>Effrenium</taxon>
    </lineage>
</organism>
<dbReference type="InterPro" id="IPR046439">
    <property type="entry name" value="ZF_RZ_dom"/>
</dbReference>
<feature type="compositionally biased region" description="Low complexity" evidence="8">
    <location>
        <begin position="88"/>
        <end position="103"/>
    </location>
</feature>
<dbReference type="SUPFAM" id="SSF57997">
    <property type="entry name" value="Tropomyosin"/>
    <property type="match status" value="3"/>
</dbReference>
<evidence type="ECO:0000256" key="3">
    <source>
        <dbReference type="ARBA" id="ARBA00022723"/>
    </source>
</evidence>
<reference evidence="10" key="1">
    <citation type="submission" date="2023-08" db="EMBL/GenBank/DDBJ databases">
        <authorList>
            <person name="Chen Y."/>
            <person name="Shah S."/>
            <person name="Dougan E. K."/>
            <person name="Thang M."/>
            <person name="Chan C."/>
        </authorList>
    </citation>
    <scope>NUCLEOTIDE SEQUENCE</scope>
</reference>
<dbReference type="InterPro" id="IPR003593">
    <property type="entry name" value="AAA+_ATPase"/>
</dbReference>
<keyword evidence="3" id="KW-0479">Metal-binding</keyword>
<evidence type="ECO:0000256" key="4">
    <source>
        <dbReference type="ARBA" id="ARBA00022771"/>
    </source>
</evidence>
<dbReference type="GO" id="GO:0004842">
    <property type="term" value="F:ubiquitin-protein transferase activity"/>
    <property type="evidence" value="ECO:0007669"/>
    <property type="project" value="InterPro"/>
</dbReference>